<gene>
    <name evidence="8" type="ORF">EC973_000269</name>
</gene>
<feature type="domain" description="LIM zinc-binding" evidence="7">
    <location>
        <begin position="2"/>
        <end position="62"/>
    </location>
</feature>
<keyword evidence="4 5" id="KW-0440">LIM domain</keyword>
<evidence type="ECO:0000256" key="2">
    <source>
        <dbReference type="ARBA" id="ARBA00022737"/>
    </source>
</evidence>
<dbReference type="GO" id="GO:0046872">
    <property type="term" value="F:metal ion binding"/>
    <property type="evidence" value="ECO:0007669"/>
    <property type="project" value="UniProtKB-KW"/>
</dbReference>
<dbReference type="Proteomes" id="UP000605846">
    <property type="component" value="Unassembled WGS sequence"/>
</dbReference>
<feature type="domain" description="LIM zinc-binding" evidence="7">
    <location>
        <begin position="183"/>
        <end position="243"/>
    </location>
</feature>
<evidence type="ECO:0000259" key="7">
    <source>
        <dbReference type="PROSITE" id="PS50023"/>
    </source>
</evidence>
<dbReference type="PANTHER" id="PTHR24205:SF16">
    <property type="entry name" value="GH01042P-RELATED"/>
    <property type="match status" value="1"/>
</dbReference>
<evidence type="ECO:0000256" key="3">
    <source>
        <dbReference type="ARBA" id="ARBA00022833"/>
    </source>
</evidence>
<dbReference type="EMBL" id="JABAYA010000010">
    <property type="protein sequence ID" value="KAF7731461.1"/>
    <property type="molecule type" value="Genomic_DNA"/>
</dbReference>
<evidence type="ECO:0000313" key="9">
    <source>
        <dbReference type="Proteomes" id="UP000605846"/>
    </source>
</evidence>
<organism evidence="8 9">
    <name type="scientific">Apophysomyces ossiformis</name>
    <dbReference type="NCBI Taxonomy" id="679940"/>
    <lineage>
        <taxon>Eukaryota</taxon>
        <taxon>Fungi</taxon>
        <taxon>Fungi incertae sedis</taxon>
        <taxon>Mucoromycota</taxon>
        <taxon>Mucoromycotina</taxon>
        <taxon>Mucoromycetes</taxon>
        <taxon>Mucorales</taxon>
        <taxon>Mucorineae</taxon>
        <taxon>Mucoraceae</taxon>
        <taxon>Apophysomyces</taxon>
    </lineage>
</organism>
<dbReference type="AlphaFoldDB" id="A0A8H7BYC5"/>
<feature type="region of interest" description="Disordered" evidence="6">
    <location>
        <begin position="132"/>
        <end position="173"/>
    </location>
</feature>
<protein>
    <recommendedName>
        <fullName evidence="7">LIM zinc-binding domain-containing protein</fullName>
    </recommendedName>
</protein>
<keyword evidence="2" id="KW-0677">Repeat</keyword>
<dbReference type="Gene3D" id="2.10.110.10">
    <property type="entry name" value="Cysteine Rich Protein"/>
    <property type="match status" value="2"/>
</dbReference>
<dbReference type="InterPro" id="IPR001781">
    <property type="entry name" value="Znf_LIM"/>
</dbReference>
<evidence type="ECO:0000256" key="5">
    <source>
        <dbReference type="PROSITE-ProRule" id="PRU00125"/>
    </source>
</evidence>
<feature type="compositionally biased region" description="Low complexity" evidence="6">
    <location>
        <begin position="71"/>
        <end position="85"/>
    </location>
</feature>
<keyword evidence="3 5" id="KW-0862">Zinc</keyword>
<dbReference type="SMART" id="SM00132">
    <property type="entry name" value="LIM"/>
    <property type="match status" value="2"/>
</dbReference>
<dbReference type="GO" id="GO:0005634">
    <property type="term" value="C:nucleus"/>
    <property type="evidence" value="ECO:0007669"/>
    <property type="project" value="TreeGrafter"/>
</dbReference>
<sequence length="243" mass="26659">MPKVATCDEPVEENDAMEARGQIWHKSCFRCHICFEVLGKISIDSASGKPCCKACQRPTIITGPLPSSSVSTPIQTPSLTTSPTSTMSSNYFNSIKSNTQESLALHGSRNAASSQLPTASQLFYHYQKSLDKTPDEISPEPKGPTSSTPLPLSHKEDVPRQRVRTTSFSSSETSQELAKRIRRICSHCQKPLKGSRRLKLPLPTGDRFYHMDCLTCAGCHGHFTELGFATDGTNIYHTQVGQA</sequence>
<dbReference type="GO" id="GO:0003712">
    <property type="term" value="F:transcription coregulator activity"/>
    <property type="evidence" value="ECO:0007669"/>
    <property type="project" value="TreeGrafter"/>
</dbReference>
<reference evidence="8" key="1">
    <citation type="submission" date="2020-01" db="EMBL/GenBank/DDBJ databases">
        <title>Genome Sequencing of Three Apophysomyces-Like Fungal Strains Confirms a Novel Fungal Genus in the Mucoromycota with divergent Burkholderia-like Endosymbiotic Bacteria.</title>
        <authorList>
            <person name="Stajich J.E."/>
            <person name="Macias A.M."/>
            <person name="Carter-House D."/>
            <person name="Lovett B."/>
            <person name="Kasson L.R."/>
            <person name="Berry K."/>
            <person name="Grigoriev I."/>
            <person name="Chang Y."/>
            <person name="Spatafora J."/>
            <person name="Kasson M.T."/>
        </authorList>
    </citation>
    <scope>NUCLEOTIDE SEQUENCE</scope>
    <source>
        <strain evidence="8">NRRL A-21654</strain>
    </source>
</reference>
<dbReference type="PANTHER" id="PTHR24205">
    <property type="entry name" value="FOUR AND A HALF LIM DOMAINS PROTEIN"/>
    <property type="match status" value="1"/>
</dbReference>
<evidence type="ECO:0000256" key="1">
    <source>
        <dbReference type="ARBA" id="ARBA00022723"/>
    </source>
</evidence>
<dbReference type="OrthoDB" id="1112565at2759"/>
<keyword evidence="9" id="KW-1185">Reference proteome</keyword>
<name>A0A8H7BYC5_9FUNG</name>
<dbReference type="Pfam" id="PF00412">
    <property type="entry name" value="LIM"/>
    <property type="match status" value="1"/>
</dbReference>
<accession>A0A8H7BYC5</accession>
<evidence type="ECO:0000256" key="4">
    <source>
        <dbReference type="ARBA" id="ARBA00023038"/>
    </source>
</evidence>
<comment type="caution">
    <text evidence="8">The sequence shown here is derived from an EMBL/GenBank/DDBJ whole genome shotgun (WGS) entry which is preliminary data.</text>
</comment>
<evidence type="ECO:0000313" key="8">
    <source>
        <dbReference type="EMBL" id="KAF7731461.1"/>
    </source>
</evidence>
<feature type="region of interest" description="Disordered" evidence="6">
    <location>
        <begin position="66"/>
        <end position="85"/>
    </location>
</feature>
<keyword evidence="1 5" id="KW-0479">Metal-binding</keyword>
<dbReference type="CDD" id="cd08368">
    <property type="entry name" value="LIM"/>
    <property type="match status" value="2"/>
</dbReference>
<proteinExistence type="predicted"/>
<dbReference type="PROSITE" id="PS00478">
    <property type="entry name" value="LIM_DOMAIN_1"/>
    <property type="match status" value="1"/>
</dbReference>
<dbReference type="PROSITE" id="PS50023">
    <property type="entry name" value="LIM_DOMAIN_2"/>
    <property type="match status" value="2"/>
</dbReference>
<evidence type="ECO:0000256" key="6">
    <source>
        <dbReference type="SAM" id="MobiDB-lite"/>
    </source>
</evidence>